<proteinExistence type="predicted"/>
<organism evidence="1 2">
    <name type="scientific">Mya arenaria</name>
    <name type="common">Soft-shell clam</name>
    <dbReference type="NCBI Taxonomy" id="6604"/>
    <lineage>
        <taxon>Eukaryota</taxon>
        <taxon>Metazoa</taxon>
        <taxon>Spiralia</taxon>
        <taxon>Lophotrochozoa</taxon>
        <taxon>Mollusca</taxon>
        <taxon>Bivalvia</taxon>
        <taxon>Autobranchia</taxon>
        <taxon>Heteroconchia</taxon>
        <taxon>Euheterodonta</taxon>
        <taxon>Imparidentia</taxon>
        <taxon>Neoheterodontei</taxon>
        <taxon>Myida</taxon>
        <taxon>Myoidea</taxon>
        <taxon>Myidae</taxon>
        <taxon>Mya</taxon>
    </lineage>
</organism>
<accession>A0ABY7DIF0</accession>
<evidence type="ECO:0000313" key="1">
    <source>
        <dbReference type="EMBL" id="WAQ96482.1"/>
    </source>
</evidence>
<dbReference type="Proteomes" id="UP001164746">
    <property type="component" value="Chromosome 2"/>
</dbReference>
<keyword evidence="2" id="KW-1185">Reference proteome</keyword>
<name>A0ABY7DIF0_MYAAR</name>
<reference evidence="1" key="1">
    <citation type="submission" date="2022-11" db="EMBL/GenBank/DDBJ databases">
        <title>Centuries of genome instability and evolution in soft-shell clam transmissible cancer (bioRxiv).</title>
        <authorList>
            <person name="Hart S.F.M."/>
            <person name="Yonemitsu M.A."/>
            <person name="Giersch R.M."/>
            <person name="Beal B.F."/>
            <person name="Arriagada G."/>
            <person name="Davis B.W."/>
            <person name="Ostrander E.A."/>
            <person name="Goff S.P."/>
            <person name="Metzger M.J."/>
        </authorList>
    </citation>
    <scope>NUCLEOTIDE SEQUENCE</scope>
    <source>
        <strain evidence="1">MELC-2E11</strain>
        <tissue evidence="1">Siphon/mantle</tissue>
    </source>
</reference>
<sequence length="84" mass="9169">LQEPVKATCGLNSSAITIIRPLPSFSNGTQLFYKTIPALRNTTVEPDKLCGDTPVCFQRALTTTGPELRRHAHHTDVQVGIVQP</sequence>
<dbReference type="EMBL" id="CP111013">
    <property type="protein sequence ID" value="WAQ96482.1"/>
    <property type="molecule type" value="Genomic_DNA"/>
</dbReference>
<gene>
    <name evidence="1" type="ORF">MAR_029172</name>
</gene>
<evidence type="ECO:0000313" key="2">
    <source>
        <dbReference type="Proteomes" id="UP001164746"/>
    </source>
</evidence>
<protein>
    <submittedName>
        <fullName evidence="1">Uncharacterized protein</fullName>
    </submittedName>
</protein>
<feature type="non-terminal residue" evidence="1">
    <location>
        <position position="1"/>
    </location>
</feature>